<feature type="domain" description="EF-hand" evidence="3">
    <location>
        <begin position="51"/>
        <end position="69"/>
    </location>
</feature>
<dbReference type="SUPFAM" id="SSF47473">
    <property type="entry name" value="EF-hand"/>
    <property type="match status" value="1"/>
</dbReference>
<dbReference type="RefSeq" id="WP_099308529.1">
    <property type="nucleotide sequence ID" value="NZ_PDVP01000021.1"/>
</dbReference>
<dbReference type="OrthoDB" id="6053359at2"/>
<comment type="caution">
    <text evidence="4">The sequence shown here is derived from an EMBL/GenBank/DDBJ whole genome shotgun (WGS) entry which is preliminary data.</text>
</comment>
<feature type="chain" id="PRO_5013766987" evidence="2">
    <location>
        <begin position="21"/>
        <end position="75"/>
    </location>
</feature>
<dbReference type="AlphaFoldDB" id="A0A2G1QHA2"/>
<evidence type="ECO:0000256" key="1">
    <source>
        <dbReference type="SAM" id="MobiDB-lite"/>
    </source>
</evidence>
<evidence type="ECO:0000313" key="4">
    <source>
        <dbReference type="EMBL" id="PHP64849.1"/>
    </source>
</evidence>
<dbReference type="Pfam" id="PF13202">
    <property type="entry name" value="EF-hand_5"/>
    <property type="match status" value="2"/>
</dbReference>
<dbReference type="InterPro" id="IPR018247">
    <property type="entry name" value="EF_Hand_1_Ca_BS"/>
</dbReference>
<proteinExistence type="predicted"/>
<gene>
    <name evidence="4" type="ORF">CSC94_21925</name>
</gene>
<sequence length="75" mass="7635">MKKLILALGLTALTFSPALAQDADFAATDANGDGMVTMEEAAAAGYDWSQEDFNAADTDGSGALSQEEFDAATAG</sequence>
<evidence type="ECO:0000256" key="2">
    <source>
        <dbReference type="SAM" id="SignalP"/>
    </source>
</evidence>
<feature type="region of interest" description="Disordered" evidence="1">
    <location>
        <begin position="52"/>
        <end position="75"/>
    </location>
</feature>
<feature type="signal peptide" evidence="2">
    <location>
        <begin position="1"/>
        <end position="20"/>
    </location>
</feature>
<dbReference type="Proteomes" id="UP000221168">
    <property type="component" value="Unassembled WGS sequence"/>
</dbReference>
<dbReference type="EMBL" id="PDVP01000021">
    <property type="protein sequence ID" value="PHP64849.1"/>
    <property type="molecule type" value="Genomic_DNA"/>
</dbReference>
<reference evidence="4 5" key="1">
    <citation type="submission" date="2017-10" db="EMBL/GenBank/DDBJ databases">
        <title>Sedimentibacterium mangrovi gen. nov., sp. nov., a novel member of family Phyllobacteriacea isolated from mangrove sediment.</title>
        <authorList>
            <person name="Liao H."/>
            <person name="Tian Y."/>
        </authorList>
    </citation>
    <scope>NUCLEOTIDE SEQUENCE [LARGE SCALE GENOMIC DNA]</scope>
    <source>
        <strain evidence="4 5">X9-2-2</strain>
    </source>
</reference>
<organism evidence="4 5">
    <name type="scientific">Zhengella mangrovi</name>
    <dbReference type="NCBI Taxonomy" id="1982044"/>
    <lineage>
        <taxon>Bacteria</taxon>
        <taxon>Pseudomonadati</taxon>
        <taxon>Pseudomonadota</taxon>
        <taxon>Alphaproteobacteria</taxon>
        <taxon>Hyphomicrobiales</taxon>
        <taxon>Notoacmeibacteraceae</taxon>
        <taxon>Zhengella</taxon>
    </lineage>
</organism>
<keyword evidence="2" id="KW-0732">Signal</keyword>
<name>A0A2G1QHA2_9HYPH</name>
<dbReference type="Gene3D" id="1.10.238.10">
    <property type="entry name" value="EF-hand"/>
    <property type="match status" value="1"/>
</dbReference>
<feature type="domain" description="EF-hand" evidence="3">
    <location>
        <begin position="24"/>
        <end position="40"/>
    </location>
</feature>
<dbReference type="GO" id="GO:0005509">
    <property type="term" value="F:calcium ion binding"/>
    <property type="evidence" value="ECO:0007669"/>
    <property type="project" value="InterPro"/>
</dbReference>
<dbReference type="PROSITE" id="PS00018">
    <property type="entry name" value="EF_HAND_1"/>
    <property type="match status" value="1"/>
</dbReference>
<evidence type="ECO:0000259" key="3">
    <source>
        <dbReference type="Pfam" id="PF13202"/>
    </source>
</evidence>
<dbReference type="InterPro" id="IPR002048">
    <property type="entry name" value="EF_hand_dom"/>
</dbReference>
<dbReference type="InterPro" id="IPR011992">
    <property type="entry name" value="EF-hand-dom_pair"/>
</dbReference>
<protein>
    <submittedName>
        <fullName evidence="4">Calmodulin</fullName>
    </submittedName>
</protein>
<accession>A0A2G1QHA2</accession>
<keyword evidence="5" id="KW-1185">Reference proteome</keyword>
<evidence type="ECO:0000313" key="5">
    <source>
        <dbReference type="Proteomes" id="UP000221168"/>
    </source>
</evidence>